<evidence type="ECO:0000259" key="3">
    <source>
        <dbReference type="Pfam" id="PF19040"/>
    </source>
</evidence>
<feature type="transmembrane region" description="Helical" evidence="1">
    <location>
        <begin position="151"/>
        <end position="172"/>
    </location>
</feature>
<feature type="transmembrane region" description="Helical" evidence="1">
    <location>
        <begin position="245"/>
        <end position="268"/>
    </location>
</feature>
<evidence type="ECO:0000313" key="4">
    <source>
        <dbReference type="EMBL" id="SMP14278.1"/>
    </source>
</evidence>
<feature type="transmembrane region" description="Helical" evidence="1">
    <location>
        <begin position="91"/>
        <end position="110"/>
    </location>
</feature>
<dbReference type="InterPro" id="IPR050879">
    <property type="entry name" value="Acyltransferase_3"/>
</dbReference>
<feature type="transmembrane region" description="Helical" evidence="1">
    <location>
        <begin position="215"/>
        <end position="233"/>
    </location>
</feature>
<accession>A0ABY1NPQ2</accession>
<dbReference type="EMBL" id="FXUB01000003">
    <property type="protein sequence ID" value="SMP14278.1"/>
    <property type="molecule type" value="Genomic_DNA"/>
</dbReference>
<dbReference type="Pfam" id="PF19040">
    <property type="entry name" value="SGNH"/>
    <property type="match status" value="1"/>
</dbReference>
<proteinExistence type="predicted"/>
<comment type="caution">
    <text evidence="4">The sequence shown here is derived from an EMBL/GenBank/DDBJ whole genome shotgun (WGS) entry which is preliminary data.</text>
</comment>
<dbReference type="PANTHER" id="PTHR23028">
    <property type="entry name" value="ACETYLTRANSFERASE"/>
    <property type="match status" value="1"/>
</dbReference>
<dbReference type="Pfam" id="PF01757">
    <property type="entry name" value="Acyl_transf_3"/>
    <property type="match status" value="1"/>
</dbReference>
<feature type="transmembrane region" description="Helical" evidence="1">
    <location>
        <begin position="274"/>
        <end position="293"/>
    </location>
</feature>
<feature type="transmembrane region" description="Helical" evidence="1">
    <location>
        <begin position="49"/>
        <end position="70"/>
    </location>
</feature>
<gene>
    <name evidence="4" type="ORF">SAMN06265339_1315</name>
</gene>
<protein>
    <submittedName>
        <fullName evidence="4">Peptidoglycan/LPS O-acetylase OafA/YrhL, contains acyltransferase and SGNH-hydrolase domains</fullName>
    </submittedName>
</protein>
<keyword evidence="5" id="KW-1185">Reference proteome</keyword>
<keyword evidence="1" id="KW-0812">Transmembrane</keyword>
<dbReference type="Proteomes" id="UP001157911">
    <property type="component" value="Unassembled WGS sequence"/>
</dbReference>
<feature type="transmembrane region" description="Helical" evidence="1">
    <location>
        <begin position="314"/>
        <end position="335"/>
    </location>
</feature>
<evidence type="ECO:0000313" key="5">
    <source>
        <dbReference type="Proteomes" id="UP001157911"/>
    </source>
</evidence>
<sequence>MIKKIFNVVEKLIPPPPSSLHYNPALDGIRAIAVLLVILGHYFPGKVSFGYVGVDVFFLLSGYLITTIILRNILSEKFSFKKFYRNRIRRLFPAMIILLVFCLILGYLFVPSVFYKQIGEHVFFTGIYLQNFKLASEVGYFDLSRVYKPLLHTWSLAVEEQFYLLFPLLLFFLCKRCSGRFSVVLRWLAILGVVSLLMSAYWQHSFPQTAYYMPFGRFWEFLMGALLALFLIYKKEKKIVLSGLFSRNVILWESILLIFTFAFACFFLREYNPIYLSIYLSIWIVLFVSAVINEEKSLLAFPVLVWTGRISYSLYLWHYVLLSFSFLIPIIPILGHENINYVRVCKLFLIVFSFFLAVLFYRLVEYPLRKIKSFSKVITLWFILIIVAVLGLIVYLKDGLPKRKYALFTPVVKNLKDFLPYPNKNDNCIKLIKSLGEKDIKFDYCLSDTSQNDLDVLILGDSHSKQLYYGFERYFGDNLRYAEIGISSWPATFKAIGSNLRKAVEQEEEIKQVFAILPKLKFKFLLIVTRNAEYFYGKDIDLSKKHKFLQCFIDGKDCDNEKVYVLQLKKTLDFLRKLSYKKIYFLYENPALDFDPRFSAVKYEIWIPFTERTKMPSYLFFDKEKEIRESLSSVFKLYNVIPLNTDAIFCDGKYCYAFKDGMTLYYDDDHLSKYGAYLVVKYISNSFLKAVQPSVLKKSR</sequence>
<dbReference type="GO" id="GO:0016746">
    <property type="term" value="F:acyltransferase activity"/>
    <property type="evidence" value="ECO:0007669"/>
    <property type="project" value="UniProtKB-KW"/>
</dbReference>
<feature type="transmembrane region" description="Helical" evidence="1">
    <location>
        <begin position="376"/>
        <end position="396"/>
    </location>
</feature>
<organism evidence="4 5">
    <name type="scientific">Desulfurobacterium pacificum</name>
    <dbReference type="NCBI Taxonomy" id="240166"/>
    <lineage>
        <taxon>Bacteria</taxon>
        <taxon>Pseudomonadati</taxon>
        <taxon>Aquificota</taxon>
        <taxon>Aquificia</taxon>
        <taxon>Desulfurobacteriales</taxon>
        <taxon>Desulfurobacteriaceae</taxon>
        <taxon>Desulfurobacterium</taxon>
    </lineage>
</organism>
<dbReference type="InterPro" id="IPR002656">
    <property type="entry name" value="Acyl_transf_3_dom"/>
</dbReference>
<keyword evidence="1" id="KW-1133">Transmembrane helix</keyword>
<dbReference type="RefSeq" id="WP_283400770.1">
    <property type="nucleotide sequence ID" value="NZ_FXUB01000003.1"/>
</dbReference>
<reference evidence="4 5" key="1">
    <citation type="submission" date="2017-05" db="EMBL/GenBank/DDBJ databases">
        <authorList>
            <person name="Varghese N."/>
            <person name="Submissions S."/>
        </authorList>
    </citation>
    <scope>NUCLEOTIDE SEQUENCE [LARGE SCALE GENOMIC DNA]</scope>
    <source>
        <strain evidence="4 5">DSM 15522</strain>
    </source>
</reference>
<keyword evidence="4" id="KW-0808">Transferase</keyword>
<keyword evidence="1" id="KW-0472">Membrane</keyword>
<feature type="domain" description="Acyltransferase 3" evidence="2">
    <location>
        <begin position="24"/>
        <end position="325"/>
    </location>
</feature>
<feature type="domain" description="SGNH" evidence="3">
    <location>
        <begin position="441"/>
        <end position="681"/>
    </location>
</feature>
<dbReference type="PANTHER" id="PTHR23028:SF53">
    <property type="entry name" value="ACYL_TRANSF_3 DOMAIN-CONTAINING PROTEIN"/>
    <property type="match status" value="1"/>
</dbReference>
<evidence type="ECO:0000256" key="1">
    <source>
        <dbReference type="SAM" id="Phobius"/>
    </source>
</evidence>
<feature type="transmembrane region" description="Helical" evidence="1">
    <location>
        <begin position="20"/>
        <end position="43"/>
    </location>
</feature>
<name>A0ABY1NPQ2_9BACT</name>
<dbReference type="InterPro" id="IPR043968">
    <property type="entry name" value="SGNH"/>
</dbReference>
<evidence type="ECO:0000259" key="2">
    <source>
        <dbReference type="Pfam" id="PF01757"/>
    </source>
</evidence>
<keyword evidence="4" id="KW-0012">Acyltransferase</keyword>
<feature type="transmembrane region" description="Helical" evidence="1">
    <location>
        <begin position="184"/>
        <end position="203"/>
    </location>
</feature>
<feature type="transmembrane region" description="Helical" evidence="1">
    <location>
        <begin position="341"/>
        <end position="364"/>
    </location>
</feature>